<sequence>MSVNDPQGICRGLACPILVSAGDPPLELASRAQTSLAVATVEWNLQYPRNKNYNNPL</sequence>
<dbReference type="EMBL" id="BPVZ01000009">
    <property type="protein sequence ID" value="GKU96161.1"/>
    <property type="molecule type" value="Genomic_DNA"/>
</dbReference>
<protein>
    <submittedName>
        <fullName evidence="1">Uncharacterized protein</fullName>
    </submittedName>
</protein>
<comment type="caution">
    <text evidence="1">The sequence shown here is derived from an EMBL/GenBank/DDBJ whole genome shotgun (WGS) entry which is preliminary data.</text>
</comment>
<reference evidence="1 2" key="1">
    <citation type="journal article" date="2021" name="Commun. Biol.">
        <title>The genome of Shorea leprosula (Dipterocarpaceae) highlights the ecological relevance of drought in aseasonal tropical rainforests.</title>
        <authorList>
            <person name="Ng K.K.S."/>
            <person name="Kobayashi M.J."/>
            <person name="Fawcett J.A."/>
            <person name="Hatakeyama M."/>
            <person name="Paape T."/>
            <person name="Ng C.H."/>
            <person name="Ang C.C."/>
            <person name="Tnah L.H."/>
            <person name="Lee C.T."/>
            <person name="Nishiyama T."/>
            <person name="Sese J."/>
            <person name="O'Brien M.J."/>
            <person name="Copetti D."/>
            <person name="Mohd Noor M.I."/>
            <person name="Ong R.C."/>
            <person name="Putra M."/>
            <person name="Sireger I.Z."/>
            <person name="Indrioko S."/>
            <person name="Kosugi Y."/>
            <person name="Izuno A."/>
            <person name="Isagi Y."/>
            <person name="Lee S.L."/>
            <person name="Shimizu K.K."/>
        </authorList>
    </citation>
    <scope>NUCLEOTIDE SEQUENCE [LARGE SCALE GENOMIC DNA]</scope>
    <source>
        <strain evidence="1">214</strain>
    </source>
</reference>
<accession>A0AAV5I9D7</accession>
<dbReference type="Proteomes" id="UP001054252">
    <property type="component" value="Unassembled WGS sequence"/>
</dbReference>
<dbReference type="AlphaFoldDB" id="A0AAV5I9D7"/>
<evidence type="ECO:0000313" key="2">
    <source>
        <dbReference type="Proteomes" id="UP001054252"/>
    </source>
</evidence>
<name>A0AAV5I9D7_9ROSI</name>
<organism evidence="1 2">
    <name type="scientific">Rubroshorea leprosula</name>
    <dbReference type="NCBI Taxonomy" id="152421"/>
    <lineage>
        <taxon>Eukaryota</taxon>
        <taxon>Viridiplantae</taxon>
        <taxon>Streptophyta</taxon>
        <taxon>Embryophyta</taxon>
        <taxon>Tracheophyta</taxon>
        <taxon>Spermatophyta</taxon>
        <taxon>Magnoliopsida</taxon>
        <taxon>eudicotyledons</taxon>
        <taxon>Gunneridae</taxon>
        <taxon>Pentapetalae</taxon>
        <taxon>rosids</taxon>
        <taxon>malvids</taxon>
        <taxon>Malvales</taxon>
        <taxon>Dipterocarpaceae</taxon>
        <taxon>Rubroshorea</taxon>
    </lineage>
</organism>
<gene>
    <name evidence="1" type="ORF">SLEP1_g9428</name>
</gene>
<proteinExistence type="predicted"/>
<evidence type="ECO:0000313" key="1">
    <source>
        <dbReference type="EMBL" id="GKU96161.1"/>
    </source>
</evidence>
<keyword evidence="2" id="KW-1185">Reference proteome</keyword>